<evidence type="ECO:0000256" key="2">
    <source>
        <dbReference type="ARBA" id="ARBA00001946"/>
    </source>
</evidence>
<accession>A0A2N6VMX1</accession>
<reference evidence="8 9" key="1">
    <citation type="submission" date="2017-09" db="EMBL/GenBank/DDBJ databases">
        <title>Bacterial strain isolated from the female urinary microbiota.</title>
        <authorList>
            <person name="Thomas-White K."/>
            <person name="Kumar N."/>
            <person name="Forster S."/>
            <person name="Putonti C."/>
            <person name="Lawley T."/>
            <person name="Wolfe A.J."/>
        </authorList>
    </citation>
    <scope>NUCLEOTIDE SEQUENCE [LARGE SCALE GENOMIC DNA]</scope>
    <source>
        <strain evidence="8 9">UMB1301</strain>
    </source>
</reference>
<dbReference type="Proteomes" id="UP000235598">
    <property type="component" value="Unassembled WGS sequence"/>
</dbReference>
<dbReference type="AlphaFoldDB" id="A0A2N6VMX1"/>
<evidence type="ECO:0000256" key="1">
    <source>
        <dbReference type="ARBA" id="ARBA00001936"/>
    </source>
</evidence>
<dbReference type="InterPro" id="IPR039121">
    <property type="entry name" value="NUDT19"/>
</dbReference>
<dbReference type="Gene3D" id="3.90.79.10">
    <property type="entry name" value="Nucleoside Triphosphate Pyrophosphohydrolase"/>
    <property type="match status" value="1"/>
</dbReference>
<protein>
    <recommendedName>
        <fullName evidence="10">NUDIX hydrolase</fullName>
    </recommendedName>
</protein>
<name>A0A2N6VMX1_9MICO</name>
<feature type="region of interest" description="Disordered" evidence="7">
    <location>
        <begin position="261"/>
        <end position="306"/>
    </location>
</feature>
<dbReference type="SUPFAM" id="SSF55811">
    <property type="entry name" value="Nudix"/>
    <property type="match status" value="1"/>
</dbReference>
<feature type="compositionally biased region" description="Basic and acidic residues" evidence="7">
    <location>
        <begin position="264"/>
        <end position="274"/>
    </location>
</feature>
<evidence type="ECO:0000256" key="5">
    <source>
        <dbReference type="ARBA" id="ARBA00022842"/>
    </source>
</evidence>
<dbReference type="RefSeq" id="WP_102238403.1">
    <property type="nucleotide sequence ID" value="NZ_PNHK01000002.1"/>
</dbReference>
<evidence type="ECO:0000256" key="3">
    <source>
        <dbReference type="ARBA" id="ARBA00022723"/>
    </source>
</evidence>
<organism evidence="8 9">
    <name type="scientific">Brevibacterium paucivorans</name>
    <dbReference type="NCBI Taxonomy" id="170994"/>
    <lineage>
        <taxon>Bacteria</taxon>
        <taxon>Bacillati</taxon>
        <taxon>Actinomycetota</taxon>
        <taxon>Actinomycetes</taxon>
        <taxon>Micrococcales</taxon>
        <taxon>Brevibacteriaceae</taxon>
        <taxon>Brevibacterium</taxon>
    </lineage>
</organism>
<dbReference type="PANTHER" id="PTHR12318:SF0">
    <property type="entry name" value="ACYL-COENZYME A DIPHOSPHATASE NUDT19"/>
    <property type="match status" value="1"/>
</dbReference>
<dbReference type="OrthoDB" id="7183442at2"/>
<proteinExistence type="predicted"/>
<keyword evidence="5" id="KW-0460">Magnesium</keyword>
<sequence>MFEGGQRTLTPPQPLPAAAIVLIRDSAHGVQMFMTRNVDEPGQDDRNRWDFPSGHVRPSDSRWLPMAGASPERCARMLRKTNVTRSLAYFVAAGRVALELTGVLVAQSADGTIATDTDAAYVRDARAKLFQKKVAFRDVLETRNLEFRPDMLRPWLRWVNTEWQLKRFDTVYFTTVMPPDQSVNFESITGAWGGWVSPAEVLSMCGEHSSDFISGPVRLICESLLGVPSVAAAMCKIRNVTPITPEVFKRDGTWWVSLDPLADPSERGRTRQTEVVDTSGDEEGEDPQSLTSELEEVESPASPTEV</sequence>
<evidence type="ECO:0000256" key="7">
    <source>
        <dbReference type="SAM" id="MobiDB-lite"/>
    </source>
</evidence>
<dbReference type="GO" id="GO:0016818">
    <property type="term" value="F:hydrolase activity, acting on acid anhydrides, in phosphorus-containing anhydrides"/>
    <property type="evidence" value="ECO:0007669"/>
    <property type="project" value="InterPro"/>
</dbReference>
<evidence type="ECO:0000256" key="4">
    <source>
        <dbReference type="ARBA" id="ARBA00022801"/>
    </source>
</evidence>
<dbReference type="PANTHER" id="PTHR12318">
    <property type="entry name" value="TESTOSTERONE-REGULATED PROTEIN RP2"/>
    <property type="match status" value="1"/>
</dbReference>
<dbReference type="GO" id="GO:0046872">
    <property type="term" value="F:metal ion binding"/>
    <property type="evidence" value="ECO:0007669"/>
    <property type="project" value="UniProtKB-KW"/>
</dbReference>
<comment type="caution">
    <text evidence="8">The sequence shown here is derived from an EMBL/GenBank/DDBJ whole genome shotgun (WGS) entry which is preliminary data.</text>
</comment>
<keyword evidence="3" id="KW-0479">Metal-binding</keyword>
<comment type="cofactor">
    <cofactor evidence="2">
        <name>Mg(2+)</name>
        <dbReference type="ChEBI" id="CHEBI:18420"/>
    </cofactor>
</comment>
<evidence type="ECO:0008006" key="10">
    <source>
        <dbReference type="Google" id="ProtNLM"/>
    </source>
</evidence>
<gene>
    <name evidence="8" type="ORF">CJ199_04895</name>
</gene>
<evidence type="ECO:0000256" key="6">
    <source>
        <dbReference type="ARBA" id="ARBA00023211"/>
    </source>
</evidence>
<evidence type="ECO:0000313" key="8">
    <source>
        <dbReference type="EMBL" id="PMD05368.1"/>
    </source>
</evidence>
<evidence type="ECO:0000313" key="9">
    <source>
        <dbReference type="Proteomes" id="UP000235598"/>
    </source>
</evidence>
<dbReference type="InterPro" id="IPR015797">
    <property type="entry name" value="NUDIX_hydrolase-like_dom_sf"/>
</dbReference>
<comment type="cofactor">
    <cofactor evidence="1">
        <name>Mn(2+)</name>
        <dbReference type="ChEBI" id="CHEBI:29035"/>
    </cofactor>
</comment>
<keyword evidence="6" id="KW-0464">Manganese</keyword>
<dbReference type="EMBL" id="PNHK01000002">
    <property type="protein sequence ID" value="PMD05368.1"/>
    <property type="molecule type" value="Genomic_DNA"/>
</dbReference>
<keyword evidence="4" id="KW-0378">Hydrolase</keyword>